<feature type="domain" description="CCHC-type" evidence="8">
    <location>
        <begin position="20"/>
        <end position="35"/>
    </location>
</feature>
<evidence type="ECO:0000256" key="7">
    <source>
        <dbReference type="SAM" id="MobiDB-lite"/>
    </source>
</evidence>
<evidence type="ECO:0000256" key="4">
    <source>
        <dbReference type="ARBA" id="ARBA00037746"/>
    </source>
</evidence>
<dbReference type="AlphaFoldDB" id="A0A9N9RAE9"/>
<dbReference type="EMBL" id="OU893336">
    <property type="protein sequence ID" value="CAG9792623.1"/>
    <property type="molecule type" value="Genomic_DNA"/>
</dbReference>
<keyword evidence="1" id="KW-0479">Metal-binding</keyword>
<evidence type="ECO:0000256" key="2">
    <source>
        <dbReference type="ARBA" id="ARBA00022771"/>
    </source>
</evidence>
<keyword evidence="3" id="KW-0862">Zinc</keyword>
<gene>
    <name evidence="9" type="ORF">DIATSA_LOCUS10139</name>
</gene>
<dbReference type="PROSITE" id="PS50158">
    <property type="entry name" value="ZF_CCHC"/>
    <property type="match status" value="1"/>
</dbReference>
<name>A0A9N9RAE9_9NEOP</name>
<evidence type="ECO:0000256" key="6">
    <source>
        <dbReference type="PROSITE-ProRule" id="PRU00047"/>
    </source>
</evidence>
<proteinExistence type="predicted"/>
<feature type="compositionally biased region" description="Basic residues" evidence="7">
    <location>
        <begin position="123"/>
        <end position="148"/>
    </location>
</feature>
<dbReference type="InterPro" id="IPR001878">
    <property type="entry name" value="Znf_CCHC"/>
</dbReference>
<keyword evidence="10" id="KW-1185">Reference proteome</keyword>
<dbReference type="PANTHER" id="PTHR31437:SF1">
    <property type="entry name" value="PROTEIN SREK1IP1"/>
    <property type="match status" value="1"/>
</dbReference>
<evidence type="ECO:0000256" key="1">
    <source>
        <dbReference type="ARBA" id="ARBA00022723"/>
    </source>
</evidence>
<dbReference type="Pfam" id="PF13917">
    <property type="entry name" value="zf-CCHC_3"/>
    <property type="match status" value="1"/>
</dbReference>
<reference evidence="9" key="1">
    <citation type="submission" date="2021-12" db="EMBL/GenBank/DDBJ databases">
        <authorList>
            <person name="King R."/>
        </authorList>
    </citation>
    <scope>NUCLEOTIDE SEQUENCE</scope>
</reference>
<feature type="compositionally biased region" description="Basic residues" evidence="7">
    <location>
        <begin position="81"/>
        <end position="96"/>
    </location>
</feature>
<feature type="compositionally biased region" description="Low complexity" evidence="7">
    <location>
        <begin position="97"/>
        <end position="117"/>
    </location>
</feature>
<keyword evidence="2 6" id="KW-0863">Zinc-finger</keyword>
<protein>
    <recommendedName>
        <fullName evidence="5">Protein SREK1IP1</fullName>
    </recommendedName>
</protein>
<evidence type="ECO:0000313" key="9">
    <source>
        <dbReference type="EMBL" id="CAG9792623.1"/>
    </source>
</evidence>
<dbReference type="GO" id="GO:0008270">
    <property type="term" value="F:zinc ion binding"/>
    <property type="evidence" value="ECO:0007669"/>
    <property type="project" value="UniProtKB-KW"/>
</dbReference>
<dbReference type="OrthoDB" id="5596742at2759"/>
<accession>A0A9N9RAE9</accession>
<evidence type="ECO:0000256" key="3">
    <source>
        <dbReference type="ARBA" id="ARBA00022833"/>
    </source>
</evidence>
<comment type="function">
    <text evidence="4">Possible splicing regulator involved in the control of cellular survival.</text>
</comment>
<sequence>MASYTDLVNKFGKETSRSACKKCGYAGHLTFQCRNFIKVDPNKEIVLDVSSTSSDSEVEYATPLQSLREAELRQKLQEKIKKVKEKKKSKKRKRSRSLSSSSTSSSSSSISTDSSSSDSEKEKRKKHKKKKSKKSKKSHKKEHKQRRK</sequence>
<evidence type="ECO:0000313" key="10">
    <source>
        <dbReference type="Proteomes" id="UP001153714"/>
    </source>
</evidence>
<dbReference type="PANTHER" id="PTHR31437">
    <property type="entry name" value="SREK1IP1 FAMILY MEMBER"/>
    <property type="match status" value="1"/>
</dbReference>
<reference evidence="9" key="2">
    <citation type="submission" date="2022-10" db="EMBL/GenBank/DDBJ databases">
        <authorList>
            <consortium name="ENA_rothamsted_submissions"/>
            <consortium name="culmorum"/>
            <person name="King R."/>
        </authorList>
    </citation>
    <scope>NUCLEOTIDE SEQUENCE</scope>
</reference>
<feature type="region of interest" description="Disordered" evidence="7">
    <location>
        <begin position="78"/>
        <end position="148"/>
    </location>
</feature>
<organism evidence="9 10">
    <name type="scientific">Diatraea saccharalis</name>
    <name type="common">sugarcane borer</name>
    <dbReference type="NCBI Taxonomy" id="40085"/>
    <lineage>
        <taxon>Eukaryota</taxon>
        <taxon>Metazoa</taxon>
        <taxon>Ecdysozoa</taxon>
        <taxon>Arthropoda</taxon>
        <taxon>Hexapoda</taxon>
        <taxon>Insecta</taxon>
        <taxon>Pterygota</taxon>
        <taxon>Neoptera</taxon>
        <taxon>Endopterygota</taxon>
        <taxon>Lepidoptera</taxon>
        <taxon>Glossata</taxon>
        <taxon>Ditrysia</taxon>
        <taxon>Pyraloidea</taxon>
        <taxon>Crambidae</taxon>
        <taxon>Crambinae</taxon>
        <taxon>Diatraea</taxon>
    </lineage>
</organism>
<dbReference type="GO" id="GO:0003676">
    <property type="term" value="F:nucleic acid binding"/>
    <property type="evidence" value="ECO:0007669"/>
    <property type="project" value="InterPro"/>
</dbReference>
<evidence type="ECO:0000256" key="5">
    <source>
        <dbReference type="ARBA" id="ARBA00039180"/>
    </source>
</evidence>
<evidence type="ECO:0000259" key="8">
    <source>
        <dbReference type="PROSITE" id="PS50158"/>
    </source>
</evidence>
<dbReference type="Proteomes" id="UP001153714">
    <property type="component" value="Chromosome 5"/>
</dbReference>